<proteinExistence type="predicted"/>
<organism evidence="2 3">
    <name type="scientific">Tectimicrobiota bacterium</name>
    <dbReference type="NCBI Taxonomy" id="2528274"/>
    <lineage>
        <taxon>Bacteria</taxon>
        <taxon>Pseudomonadati</taxon>
        <taxon>Nitrospinota/Tectimicrobiota group</taxon>
        <taxon>Candidatus Tectimicrobiota</taxon>
    </lineage>
</organism>
<evidence type="ECO:0000313" key="2">
    <source>
        <dbReference type="EMBL" id="MBM3222608.1"/>
    </source>
</evidence>
<feature type="region of interest" description="Disordered" evidence="1">
    <location>
        <begin position="78"/>
        <end position="97"/>
    </location>
</feature>
<dbReference type="AlphaFoldDB" id="A0A937VXZ8"/>
<protein>
    <submittedName>
        <fullName evidence="2">Uncharacterized protein</fullName>
    </submittedName>
</protein>
<evidence type="ECO:0000313" key="3">
    <source>
        <dbReference type="Proteomes" id="UP000712673"/>
    </source>
</evidence>
<dbReference type="Proteomes" id="UP000712673">
    <property type="component" value="Unassembled WGS sequence"/>
</dbReference>
<comment type="caution">
    <text evidence="2">The sequence shown here is derived from an EMBL/GenBank/DDBJ whole genome shotgun (WGS) entry which is preliminary data.</text>
</comment>
<reference evidence="2" key="1">
    <citation type="submission" date="2019-03" db="EMBL/GenBank/DDBJ databases">
        <title>Lake Tanganyika Metagenome-Assembled Genomes (MAGs).</title>
        <authorList>
            <person name="Tran P."/>
        </authorList>
    </citation>
    <scope>NUCLEOTIDE SEQUENCE</scope>
    <source>
        <strain evidence="2">K_DeepCast_65m_m2_066</strain>
    </source>
</reference>
<dbReference type="EMBL" id="VGLS01000035">
    <property type="protein sequence ID" value="MBM3222608.1"/>
    <property type="molecule type" value="Genomic_DNA"/>
</dbReference>
<name>A0A937VXZ8_UNCTE</name>
<sequence>MHILASADIRYRTVHNFDFDKNVRDRTTARDPDSTATQEGDFEGSFAELRLGAEFRYQKSLYAQVLFEHQQIFDGSLIDDRSNTSNPGGTDVFGRGASTENPGFHIERYWIDYTFPGTPLRMRVGADLWTTDQAGLVGDDDPRFAIFAKFGDLDLSAAAVIQNESQRIGLQNDNDFIFYTFGAGYNFKPHRVQLDITYFRDRFNGADTGTVGARSGLGFTGQKTDSVLIMPSWSGSFGPVRALVQGNILVGTARGGTAGRPAGVVSGRDYDIFAGGVVAYVDADFGIARPFIGLIYGSGDGDPTDDKLHGFMTLPQREITLITGTPFFSHLETSTAFSLRDYACPARFQGVRGAAPAGNPLAIGSAVLGGTAPAGAECAHTTGNPFNDRIGNTSHLGINTTYSNPGTLLIPVGVRVFPVKGHEITGWFVYRALAKSQLLERAFAPELAGRSISKSQYYELGGFYQWTLNPHFDIRLSGNIAIPGEGYKDLARLANCNPGGAFRACEGDDVALSAEARFRARF</sequence>
<accession>A0A937VXZ8</accession>
<gene>
    <name evidence="2" type="ORF">FJZ47_02220</name>
</gene>
<evidence type="ECO:0000256" key="1">
    <source>
        <dbReference type="SAM" id="MobiDB-lite"/>
    </source>
</evidence>